<dbReference type="InterPro" id="IPR012347">
    <property type="entry name" value="Ferritin-like"/>
</dbReference>
<keyword evidence="4" id="KW-1185">Reference proteome</keyword>
<evidence type="ECO:0000259" key="2">
    <source>
        <dbReference type="Pfam" id="PF03713"/>
    </source>
</evidence>
<dbReference type="AlphaFoldDB" id="A0A849HCV1"/>
<dbReference type="Gene3D" id="1.20.1260.10">
    <property type="match status" value="1"/>
</dbReference>
<dbReference type="Pfam" id="PF03713">
    <property type="entry name" value="DUF305"/>
    <property type="match status" value="1"/>
</dbReference>
<dbReference type="EMBL" id="JABEPQ010000001">
    <property type="protein sequence ID" value="NNM44473.1"/>
    <property type="molecule type" value="Genomic_DNA"/>
</dbReference>
<dbReference type="PANTHER" id="PTHR36933:SF1">
    <property type="entry name" value="SLL0788 PROTEIN"/>
    <property type="match status" value="1"/>
</dbReference>
<dbReference type="Proteomes" id="UP000588586">
    <property type="component" value="Unassembled WGS sequence"/>
</dbReference>
<dbReference type="InterPro" id="IPR005183">
    <property type="entry name" value="DUF305_CopM-like"/>
</dbReference>
<comment type="caution">
    <text evidence="3">The sequence shown here is derived from an EMBL/GenBank/DDBJ whole genome shotgun (WGS) entry which is preliminary data.</text>
</comment>
<name>A0A849HCV1_9MICO</name>
<feature type="domain" description="DUF305" evidence="2">
    <location>
        <begin position="34"/>
        <end position="237"/>
    </location>
</feature>
<reference evidence="3 4" key="1">
    <citation type="submission" date="2020-04" db="EMBL/GenBank/DDBJ databases">
        <title>Knoellia sp. isolate from air conditioner.</title>
        <authorList>
            <person name="Chea S."/>
            <person name="Kim D.-U."/>
        </authorList>
    </citation>
    <scope>NUCLEOTIDE SEQUENCE [LARGE SCALE GENOMIC DNA]</scope>
    <source>
        <strain evidence="3 4">DB2414S</strain>
    </source>
</reference>
<evidence type="ECO:0000313" key="3">
    <source>
        <dbReference type="EMBL" id="NNM44473.1"/>
    </source>
</evidence>
<feature type="compositionally biased region" description="Low complexity" evidence="1">
    <location>
        <begin position="109"/>
        <end position="133"/>
    </location>
</feature>
<evidence type="ECO:0000256" key="1">
    <source>
        <dbReference type="SAM" id="MobiDB-lite"/>
    </source>
</evidence>
<proteinExistence type="predicted"/>
<organism evidence="3 4">
    <name type="scientific">Knoellia koreensis</name>
    <dbReference type="NCBI Taxonomy" id="2730921"/>
    <lineage>
        <taxon>Bacteria</taxon>
        <taxon>Bacillati</taxon>
        <taxon>Actinomycetota</taxon>
        <taxon>Actinomycetes</taxon>
        <taxon>Micrococcales</taxon>
        <taxon>Intrasporangiaceae</taxon>
        <taxon>Knoellia</taxon>
    </lineage>
</organism>
<dbReference type="PANTHER" id="PTHR36933">
    <property type="entry name" value="SLL0788 PROTEIN"/>
    <property type="match status" value="1"/>
</dbReference>
<gene>
    <name evidence="3" type="ORF">HJG52_00425</name>
</gene>
<feature type="region of interest" description="Disordered" evidence="1">
    <location>
        <begin position="106"/>
        <end position="159"/>
    </location>
</feature>
<evidence type="ECO:0000313" key="4">
    <source>
        <dbReference type="Proteomes" id="UP000588586"/>
    </source>
</evidence>
<feature type="compositionally biased region" description="Gly residues" evidence="1">
    <location>
        <begin position="149"/>
        <end position="158"/>
    </location>
</feature>
<protein>
    <submittedName>
        <fullName evidence="3">DUF305 domain-containing protein</fullName>
    </submittedName>
</protein>
<accession>A0A849HCV1</accession>
<sequence>MLAIGLVAVAALLVAGLVGWLLAGRDVPSGGSAEAGFARDMQAHHAQAVEMAFIIRDKTDDPTLRAVAYDIATSQQQQIGQMYGWLVQWGLPQTGSQQPMAWMTGHDLSGMSSHGSTSTSPTTVASTGTSTGTSTGGPSGSSSASGMPGMAGMGGDGSSGAMARMGMATPQQLATLRAATGVEAERQFLTLMIRHHQGGIEMAKAVLARTNRAEVRTLAQAIVTAQAAEITQMQQLLDARAK</sequence>